<proteinExistence type="predicted"/>
<comment type="caution">
    <text evidence="2">The sequence shown here is derived from an EMBL/GenBank/DDBJ whole genome shotgun (WGS) entry which is preliminary data.</text>
</comment>
<dbReference type="AlphaFoldDB" id="A0A2R6NVI8"/>
<evidence type="ECO:0000313" key="2">
    <source>
        <dbReference type="EMBL" id="PSR77597.1"/>
    </source>
</evidence>
<dbReference type="Proteomes" id="UP000186601">
    <property type="component" value="Unassembled WGS sequence"/>
</dbReference>
<evidence type="ECO:0000256" key="1">
    <source>
        <dbReference type="SAM" id="MobiDB-lite"/>
    </source>
</evidence>
<sequence length="66" mass="7269">MAISVEVDIRDQSGSEPHVAFTGGISHFSHSNNISEIASLDESTPSSDWFTPSPEEEEEEEIIYAE</sequence>
<feature type="compositionally biased region" description="Acidic residues" evidence="1">
    <location>
        <begin position="54"/>
        <end position="66"/>
    </location>
</feature>
<gene>
    <name evidence="2" type="ORF">PHLCEN_2v7787</name>
</gene>
<feature type="compositionally biased region" description="Polar residues" evidence="1">
    <location>
        <begin position="38"/>
        <end position="50"/>
    </location>
</feature>
<evidence type="ECO:0000313" key="3">
    <source>
        <dbReference type="Proteomes" id="UP000186601"/>
    </source>
</evidence>
<feature type="region of interest" description="Disordered" evidence="1">
    <location>
        <begin position="38"/>
        <end position="66"/>
    </location>
</feature>
<accession>A0A2R6NVI8</accession>
<protein>
    <submittedName>
        <fullName evidence="2">Uncharacterized protein</fullName>
    </submittedName>
</protein>
<name>A0A2R6NVI8_9APHY</name>
<reference evidence="2 3" key="1">
    <citation type="submission" date="2018-02" db="EMBL/GenBank/DDBJ databases">
        <title>Genome sequence of the basidiomycete white-rot fungus Phlebia centrifuga.</title>
        <authorList>
            <person name="Granchi Z."/>
            <person name="Peng M."/>
            <person name="de Vries R.P."/>
            <person name="Hilden K."/>
            <person name="Makela M.R."/>
            <person name="Grigoriev I."/>
            <person name="Riley R."/>
        </authorList>
    </citation>
    <scope>NUCLEOTIDE SEQUENCE [LARGE SCALE GENOMIC DNA]</scope>
    <source>
        <strain evidence="2 3">FBCC195</strain>
    </source>
</reference>
<keyword evidence="3" id="KW-1185">Reference proteome</keyword>
<organism evidence="2 3">
    <name type="scientific">Hermanssonia centrifuga</name>
    <dbReference type="NCBI Taxonomy" id="98765"/>
    <lineage>
        <taxon>Eukaryota</taxon>
        <taxon>Fungi</taxon>
        <taxon>Dikarya</taxon>
        <taxon>Basidiomycota</taxon>
        <taxon>Agaricomycotina</taxon>
        <taxon>Agaricomycetes</taxon>
        <taxon>Polyporales</taxon>
        <taxon>Meruliaceae</taxon>
        <taxon>Hermanssonia</taxon>
    </lineage>
</organism>
<dbReference type="EMBL" id="MLYV02000787">
    <property type="protein sequence ID" value="PSR77597.1"/>
    <property type="molecule type" value="Genomic_DNA"/>
</dbReference>